<keyword evidence="2" id="KW-1185">Reference proteome</keyword>
<dbReference type="OrthoDB" id="881590at2"/>
<dbReference type="RefSeq" id="WP_106566469.1">
    <property type="nucleotide sequence ID" value="NZ_PYGF01000002.1"/>
</dbReference>
<accession>A0A2P8EAQ5</accession>
<proteinExistence type="predicted"/>
<comment type="caution">
    <text evidence="1">The sequence shown here is derived from an EMBL/GenBank/DDBJ whole genome shotgun (WGS) entry which is preliminary data.</text>
</comment>
<organism evidence="1 2">
    <name type="scientific">Cecembia rubra</name>
    <dbReference type="NCBI Taxonomy" id="1485585"/>
    <lineage>
        <taxon>Bacteria</taxon>
        <taxon>Pseudomonadati</taxon>
        <taxon>Bacteroidota</taxon>
        <taxon>Cytophagia</taxon>
        <taxon>Cytophagales</taxon>
        <taxon>Cyclobacteriaceae</taxon>
        <taxon>Cecembia</taxon>
    </lineage>
</organism>
<evidence type="ECO:0000313" key="2">
    <source>
        <dbReference type="Proteomes" id="UP000240708"/>
    </source>
</evidence>
<sequence length="137" mass="15596">MPFINKEDLSTHIYPEGMDAISREDDSNIEEAITAAIQESSQYLSKYDTEAIFSTEGEDKKKYSNLITYIKDIAKWHFIAVANVTVDLELAERRYSAAIKGLIQISRTVMKGWPLMSDDYIKPFRSGSNSKFNHSGF</sequence>
<dbReference type="AlphaFoldDB" id="A0A2P8EAQ5"/>
<reference evidence="1 2" key="1">
    <citation type="submission" date="2018-03" db="EMBL/GenBank/DDBJ databases">
        <title>Genomic Encyclopedia of Archaeal and Bacterial Type Strains, Phase II (KMG-II): from individual species to whole genera.</title>
        <authorList>
            <person name="Goeker M."/>
        </authorList>
    </citation>
    <scope>NUCLEOTIDE SEQUENCE [LARGE SCALE GENOMIC DNA]</scope>
    <source>
        <strain evidence="1 2">DSM 28057</strain>
    </source>
</reference>
<evidence type="ECO:0000313" key="1">
    <source>
        <dbReference type="EMBL" id="PSL06549.1"/>
    </source>
</evidence>
<dbReference type="EMBL" id="PYGF01000002">
    <property type="protein sequence ID" value="PSL06549.1"/>
    <property type="molecule type" value="Genomic_DNA"/>
</dbReference>
<gene>
    <name evidence="1" type="ORF">CLV48_102366</name>
</gene>
<protein>
    <submittedName>
        <fullName evidence="1">Uncharacterized protein</fullName>
    </submittedName>
</protein>
<name>A0A2P8EAQ5_9BACT</name>
<dbReference type="Proteomes" id="UP000240708">
    <property type="component" value="Unassembled WGS sequence"/>
</dbReference>